<reference evidence="1" key="1">
    <citation type="submission" date="2022-03" db="EMBL/GenBank/DDBJ databases">
        <title>Draft Genome Sequence of Firmicute Strain S0AB, a Heterotrophic Iron/Sulfur-Oxidizing Extreme Acidophile.</title>
        <authorList>
            <person name="Vergara E."/>
            <person name="Pakostova E."/>
            <person name="Johnson D.B."/>
            <person name="Holmes D.S."/>
        </authorList>
    </citation>
    <scope>NUCLEOTIDE SEQUENCE</scope>
    <source>
        <strain evidence="1">S0AB</strain>
    </source>
</reference>
<name>A0A9X1VAA4_9BACL</name>
<evidence type="ECO:0008006" key="3">
    <source>
        <dbReference type="Google" id="ProtNLM"/>
    </source>
</evidence>
<accession>A0A9X1VAA4</accession>
<organism evidence="1 2">
    <name type="scientific">Sulfoacidibacillus ferrooxidans</name>
    <dbReference type="NCBI Taxonomy" id="2005001"/>
    <lineage>
        <taxon>Bacteria</taxon>
        <taxon>Bacillati</taxon>
        <taxon>Bacillota</taxon>
        <taxon>Bacilli</taxon>
        <taxon>Bacillales</taxon>
        <taxon>Alicyclobacillaceae</taxon>
        <taxon>Sulfoacidibacillus</taxon>
    </lineage>
</organism>
<gene>
    <name evidence="1" type="ORF">MM817_02449</name>
</gene>
<keyword evidence="2" id="KW-1185">Reference proteome</keyword>
<comment type="caution">
    <text evidence="1">The sequence shown here is derived from an EMBL/GenBank/DDBJ whole genome shotgun (WGS) entry which is preliminary data.</text>
</comment>
<sequence>MLWTSATKLGGAAFSGTLDDMSLFRDEKDVVHIAPLQVQGIASVTMPNICEVNGTASTDVTYRCVRCLTECTRSLDIVIHEVLSRTPLTAAQEEADVFYAPEETIDLEPLIEQALVLAIEVQPLCRDDCRGLCSECGTDLNVSTCVCHVQQVDPRLQALSRFYDVSKTEE</sequence>
<dbReference type="PANTHER" id="PTHR34374:SF1">
    <property type="entry name" value="LARGE RIBOSOMAL RNA SUBUNIT ACCUMULATION PROTEIN YCED HOMOLOG 1, CHLOROPLASTIC"/>
    <property type="match status" value="1"/>
</dbReference>
<dbReference type="Pfam" id="PF02620">
    <property type="entry name" value="YceD"/>
    <property type="match status" value="1"/>
</dbReference>
<evidence type="ECO:0000313" key="1">
    <source>
        <dbReference type="EMBL" id="MCI0184154.1"/>
    </source>
</evidence>
<protein>
    <recommendedName>
        <fullName evidence="3">DUF177 domain-containing protein</fullName>
    </recommendedName>
</protein>
<dbReference type="EMBL" id="JALBUF010000009">
    <property type="protein sequence ID" value="MCI0184154.1"/>
    <property type="molecule type" value="Genomic_DNA"/>
</dbReference>
<proteinExistence type="predicted"/>
<dbReference type="PANTHER" id="PTHR34374">
    <property type="entry name" value="LARGE RIBOSOMAL RNA SUBUNIT ACCUMULATION PROTEIN YCED HOMOLOG 1, CHLOROPLASTIC"/>
    <property type="match status" value="1"/>
</dbReference>
<dbReference type="Proteomes" id="UP001139263">
    <property type="component" value="Unassembled WGS sequence"/>
</dbReference>
<evidence type="ECO:0000313" key="2">
    <source>
        <dbReference type="Proteomes" id="UP001139263"/>
    </source>
</evidence>
<dbReference type="AlphaFoldDB" id="A0A9X1VAA4"/>
<dbReference type="InterPro" id="IPR003772">
    <property type="entry name" value="YceD"/>
</dbReference>